<evidence type="ECO:0000259" key="1">
    <source>
        <dbReference type="Pfam" id="PF16747"/>
    </source>
</evidence>
<sequence length="101" mass="11661">MYAQEANGDVHFYDPSRVERIDTVRHVWNGVRYKTSVMGASSFLSLLEIDCTERTEQTLQSTFFTDKYWEKAAMKTDMSEKPKKQIAVGSTTERLIEIVCD</sequence>
<accession>A0A1X7BXQ3</accession>
<gene>
    <name evidence="2" type="ORF">ROA7745_04260</name>
</gene>
<organism evidence="2 3">
    <name type="scientific">Roseovarius aestuarii</name>
    <dbReference type="NCBI Taxonomy" id="475083"/>
    <lineage>
        <taxon>Bacteria</taxon>
        <taxon>Pseudomonadati</taxon>
        <taxon>Pseudomonadota</taxon>
        <taxon>Alphaproteobacteria</taxon>
        <taxon>Rhodobacterales</taxon>
        <taxon>Roseobacteraceae</taxon>
        <taxon>Roseovarius</taxon>
    </lineage>
</organism>
<dbReference type="AlphaFoldDB" id="A0A1X7BXQ3"/>
<name>A0A1X7BXQ3_9RHOB</name>
<keyword evidence="3" id="KW-1185">Reference proteome</keyword>
<feature type="domain" description="Surface-adhesin protein E-like" evidence="1">
    <location>
        <begin position="6"/>
        <end position="101"/>
    </location>
</feature>
<evidence type="ECO:0000313" key="2">
    <source>
        <dbReference type="EMBL" id="SMC14393.1"/>
    </source>
</evidence>
<reference evidence="2 3" key="1">
    <citation type="submission" date="2017-03" db="EMBL/GenBank/DDBJ databases">
        <authorList>
            <person name="Afonso C.L."/>
            <person name="Miller P.J."/>
            <person name="Scott M.A."/>
            <person name="Spackman E."/>
            <person name="Goraichik I."/>
            <person name="Dimitrov K.M."/>
            <person name="Suarez D.L."/>
            <person name="Swayne D.E."/>
        </authorList>
    </citation>
    <scope>NUCLEOTIDE SEQUENCE [LARGE SCALE GENOMIC DNA]</scope>
    <source>
        <strain evidence="2 3">CECT 7745</strain>
    </source>
</reference>
<evidence type="ECO:0000313" key="3">
    <source>
        <dbReference type="Proteomes" id="UP000193224"/>
    </source>
</evidence>
<dbReference type="Proteomes" id="UP000193224">
    <property type="component" value="Unassembled WGS sequence"/>
</dbReference>
<proteinExistence type="predicted"/>
<dbReference type="InterPro" id="IPR031939">
    <property type="entry name" value="Adhesin_E-like"/>
</dbReference>
<protein>
    <recommendedName>
        <fullName evidence="1">Surface-adhesin protein E-like domain-containing protein</fullName>
    </recommendedName>
</protein>
<dbReference type="Pfam" id="PF16747">
    <property type="entry name" value="Adhesin_E"/>
    <property type="match status" value="1"/>
</dbReference>
<dbReference type="EMBL" id="FWXB01000025">
    <property type="protein sequence ID" value="SMC14393.1"/>
    <property type="molecule type" value="Genomic_DNA"/>
</dbReference>